<gene>
    <name evidence="1" type="ORF">vBValSX1_142</name>
</gene>
<dbReference type="EMBL" id="MT442039">
    <property type="protein sequence ID" value="QKN88535.1"/>
    <property type="molecule type" value="Genomic_DNA"/>
</dbReference>
<organism evidence="1 2">
    <name type="scientific">Vibrio phage vB_ValS_X1</name>
    <dbReference type="NCBI Taxonomy" id="2736341"/>
    <lineage>
        <taxon>Viruses</taxon>
        <taxon>Duplodnaviria</taxon>
        <taxon>Heunggongvirae</taxon>
        <taxon>Uroviricota</taxon>
        <taxon>Caudoviricetes</taxon>
        <taxon>Demerecviridae</taxon>
        <taxon>Pogseptimavirus</taxon>
        <taxon>Pogseptimavirus VspSw1</taxon>
    </lineage>
</organism>
<evidence type="ECO:0000313" key="1">
    <source>
        <dbReference type="EMBL" id="QKN88535.1"/>
    </source>
</evidence>
<name>A0A6M9Z849_9CAUD</name>
<dbReference type="Proteomes" id="UP000509161">
    <property type="component" value="Segment"/>
</dbReference>
<protein>
    <submittedName>
        <fullName evidence="1">Uncharacterized protein</fullName>
    </submittedName>
</protein>
<evidence type="ECO:0000313" key="2">
    <source>
        <dbReference type="Proteomes" id="UP000509161"/>
    </source>
</evidence>
<sequence>MKASSLVALANIIETNASDYAVISIVDNTVYGGIEVTLERVDSGHVLKATGDTLSELEKAIVNGVQPF</sequence>
<proteinExistence type="predicted"/>
<accession>A0A6M9Z849</accession>
<reference evidence="1 2" key="1">
    <citation type="submission" date="2020-05" db="EMBL/GenBank/DDBJ databases">
        <title>Biological and Genomic Analysis of Vibrio Phage vB_ValS_X1 Sheds Novel Insights into Evolution and Interaction of Vibrio-phage.</title>
        <authorList>
            <person name="Zhong W."/>
            <person name="Yang Y."/>
            <person name="Cai L."/>
            <person name="Xu J."/>
            <person name="Zhang R."/>
        </authorList>
    </citation>
    <scope>NUCLEOTIDE SEQUENCE [LARGE SCALE GENOMIC DNA]</scope>
</reference>